<comment type="caution">
    <text evidence="1">The sequence shown here is derived from an EMBL/GenBank/DDBJ whole genome shotgun (WGS) entry which is preliminary data.</text>
</comment>
<reference evidence="1 2" key="1">
    <citation type="journal article" date="2018" name="Elife">
        <title>Functional genomics of lipid metabolism in the oleaginous yeast Rhodosporidium toruloides.</title>
        <authorList>
            <person name="Coradetti S.T."/>
            <person name="Pinel D."/>
            <person name="Geiselman G."/>
            <person name="Ito M."/>
            <person name="Mondo S."/>
            <person name="Reilly M.C."/>
            <person name="Cheng Y.F."/>
            <person name="Bauer S."/>
            <person name="Grigoriev I."/>
            <person name="Gladden J.M."/>
            <person name="Simmons B.A."/>
            <person name="Brem R."/>
            <person name="Arkin A.P."/>
            <person name="Skerker J.M."/>
        </authorList>
    </citation>
    <scope>NUCLEOTIDE SEQUENCE [LARGE SCALE GENOMIC DNA]</scope>
    <source>
        <strain evidence="1 2">NBRC 0880</strain>
    </source>
</reference>
<dbReference type="AlphaFoldDB" id="A0A2T0ABS9"/>
<evidence type="ECO:0000313" key="1">
    <source>
        <dbReference type="EMBL" id="PRQ75460.1"/>
    </source>
</evidence>
<sequence length="210" mass="23639">MSVSDVPIKATQRILTNVFKLDKESGLALVTWRIVELQKEQANIQLKLATHTPWKDRLEAKDTLRAELERVRRTLSEALAFGAEHYRSAVGSVALGRSGQTRAQKMADEIRRFFELAQEDVIFAIGDLDGAQGRARRELGAVVTAYETVRRWLSELELAFFDELERALPHEELARLRSYLGTDGSHVAHALAKYAAQAGGGYRRRMIYGV</sequence>
<gene>
    <name evidence="1" type="ORF">AAT19DRAFT_13517</name>
</gene>
<dbReference type="OrthoDB" id="2526712at2759"/>
<dbReference type="Proteomes" id="UP000239560">
    <property type="component" value="Unassembled WGS sequence"/>
</dbReference>
<protein>
    <submittedName>
        <fullName evidence="1">Uncharacterized protein</fullName>
    </submittedName>
</protein>
<dbReference type="EMBL" id="LCTV02000004">
    <property type="protein sequence ID" value="PRQ75460.1"/>
    <property type="molecule type" value="Genomic_DNA"/>
</dbReference>
<evidence type="ECO:0000313" key="2">
    <source>
        <dbReference type="Proteomes" id="UP000239560"/>
    </source>
</evidence>
<accession>A0A2T0ABS9</accession>
<proteinExistence type="predicted"/>
<name>A0A2T0ABS9_RHOTO</name>
<organism evidence="1 2">
    <name type="scientific">Rhodotorula toruloides</name>
    <name type="common">Yeast</name>
    <name type="synonym">Rhodosporidium toruloides</name>
    <dbReference type="NCBI Taxonomy" id="5286"/>
    <lineage>
        <taxon>Eukaryota</taxon>
        <taxon>Fungi</taxon>
        <taxon>Dikarya</taxon>
        <taxon>Basidiomycota</taxon>
        <taxon>Pucciniomycotina</taxon>
        <taxon>Microbotryomycetes</taxon>
        <taxon>Sporidiobolales</taxon>
        <taxon>Sporidiobolaceae</taxon>
        <taxon>Rhodotorula</taxon>
    </lineage>
</organism>